<accession>A0A238BPQ9</accession>
<sequence>MTQSHLIYRREHNFITEILIQRQHEELCHSGVAHTLSELRKEFWVSKERTKVKRPPVIPKLPETRILGH</sequence>
<gene>
    <name evidence="1" type="ORF">X798_05693</name>
</gene>
<evidence type="ECO:0000313" key="1">
    <source>
        <dbReference type="EMBL" id="OZC07273.1"/>
    </source>
</evidence>
<name>A0A238BPQ9_9BILA</name>
<dbReference type="OrthoDB" id="5871023at2759"/>
<dbReference type="EMBL" id="KZ270036">
    <property type="protein sequence ID" value="OZC07273.1"/>
    <property type="molecule type" value="Genomic_DNA"/>
</dbReference>
<proteinExistence type="predicted"/>
<dbReference type="AlphaFoldDB" id="A0A238BPQ9"/>
<organism evidence="1 2">
    <name type="scientific">Onchocerca flexuosa</name>
    <dbReference type="NCBI Taxonomy" id="387005"/>
    <lineage>
        <taxon>Eukaryota</taxon>
        <taxon>Metazoa</taxon>
        <taxon>Ecdysozoa</taxon>
        <taxon>Nematoda</taxon>
        <taxon>Chromadorea</taxon>
        <taxon>Rhabditida</taxon>
        <taxon>Spirurina</taxon>
        <taxon>Spiruromorpha</taxon>
        <taxon>Filarioidea</taxon>
        <taxon>Onchocercidae</taxon>
        <taxon>Onchocerca</taxon>
    </lineage>
</organism>
<reference evidence="1 2" key="1">
    <citation type="submission" date="2015-12" db="EMBL/GenBank/DDBJ databases">
        <title>Draft genome of the nematode, Onchocerca flexuosa.</title>
        <authorList>
            <person name="Mitreva M."/>
        </authorList>
    </citation>
    <scope>NUCLEOTIDE SEQUENCE [LARGE SCALE GENOMIC DNA]</scope>
    <source>
        <strain evidence="1">Red Deer</strain>
    </source>
</reference>
<evidence type="ECO:0008006" key="3">
    <source>
        <dbReference type="Google" id="ProtNLM"/>
    </source>
</evidence>
<keyword evidence="2" id="KW-1185">Reference proteome</keyword>
<dbReference type="Proteomes" id="UP000242913">
    <property type="component" value="Unassembled WGS sequence"/>
</dbReference>
<protein>
    <recommendedName>
        <fullName evidence="3">Integrase_H2C2 domain-containing protein</fullName>
    </recommendedName>
</protein>
<evidence type="ECO:0000313" key="2">
    <source>
        <dbReference type="Proteomes" id="UP000242913"/>
    </source>
</evidence>